<evidence type="ECO:0000313" key="1">
    <source>
        <dbReference type="EMBL" id="MBT1702292.1"/>
    </source>
</evidence>
<proteinExistence type="predicted"/>
<dbReference type="RefSeq" id="WP_254152120.1">
    <property type="nucleotide sequence ID" value="NZ_JAHESD010000004.1"/>
</dbReference>
<organism evidence="1 2">
    <name type="scientific">Chryseosolibacter indicus</name>
    <dbReference type="NCBI Taxonomy" id="2782351"/>
    <lineage>
        <taxon>Bacteria</taxon>
        <taxon>Pseudomonadati</taxon>
        <taxon>Bacteroidota</taxon>
        <taxon>Cytophagia</taxon>
        <taxon>Cytophagales</taxon>
        <taxon>Chryseotaleaceae</taxon>
        <taxon>Chryseosolibacter</taxon>
    </lineage>
</organism>
<keyword evidence="2" id="KW-1185">Reference proteome</keyword>
<sequence length="119" mass="13114">MKSTISLLLVICLSSRCSTTNQSEPEKVKGIPDHAFWVGGADGGQWYLIRDIEKVSSTAAIAIYNDNTGDLEADKRFTLICNSASLLDLDNLKNEIEAFDGETIFLKRVDSDGRNCILK</sequence>
<name>A0ABS5VNE3_9BACT</name>
<accession>A0ABS5VNE3</accession>
<dbReference type="Proteomes" id="UP000772618">
    <property type="component" value="Unassembled WGS sequence"/>
</dbReference>
<dbReference type="EMBL" id="JAHESD010000004">
    <property type="protein sequence ID" value="MBT1702292.1"/>
    <property type="molecule type" value="Genomic_DNA"/>
</dbReference>
<gene>
    <name evidence="1" type="ORF">KK060_03325</name>
</gene>
<comment type="caution">
    <text evidence="1">The sequence shown here is derived from an EMBL/GenBank/DDBJ whole genome shotgun (WGS) entry which is preliminary data.</text>
</comment>
<reference evidence="1 2" key="1">
    <citation type="submission" date="2021-05" db="EMBL/GenBank/DDBJ databases">
        <title>A Polyphasic approach of four new species of the genus Ohtaekwangia: Ohtaekwangia histidinii sp. nov., Ohtaekwangia cretensis sp. nov., Ohtaekwangia indiensis sp. nov., Ohtaekwangia reichenbachii sp. nov. from diverse environment.</title>
        <authorList>
            <person name="Octaviana S."/>
        </authorList>
    </citation>
    <scope>NUCLEOTIDE SEQUENCE [LARGE SCALE GENOMIC DNA]</scope>
    <source>
        <strain evidence="1 2">PWU20</strain>
    </source>
</reference>
<protein>
    <submittedName>
        <fullName evidence="1">Uncharacterized protein</fullName>
    </submittedName>
</protein>
<evidence type="ECO:0000313" key="2">
    <source>
        <dbReference type="Proteomes" id="UP000772618"/>
    </source>
</evidence>